<gene>
    <name evidence="1" type="ORF">CDL12_17394</name>
</gene>
<sequence>MNLIAMWQSPQVQMFFCIRTGGPKGTVSSPYATGNFLQGYRRPHSLYSPTLLIVFAFQEHNLSASLVPPAFPASHMSHLS</sequence>
<keyword evidence="2" id="KW-1185">Reference proteome</keyword>
<organism evidence="1 2">
    <name type="scientific">Handroanthus impetiginosus</name>
    <dbReference type="NCBI Taxonomy" id="429701"/>
    <lineage>
        <taxon>Eukaryota</taxon>
        <taxon>Viridiplantae</taxon>
        <taxon>Streptophyta</taxon>
        <taxon>Embryophyta</taxon>
        <taxon>Tracheophyta</taxon>
        <taxon>Spermatophyta</taxon>
        <taxon>Magnoliopsida</taxon>
        <taxon>eudicotyledons</taxon>
        <taxon>Gunneridae</taxon>
        <taxon>Pentapetalae</taxon>
        <taxon>asterids</taxon>
        <taxon>lamiids</taxon>
        <taxon>Lamiales</taxon>
        <taxon>Bignoniaceae</taxon>
        <taxon>Crescentiina</taxon>
        <taxon>Tabebuia alliance</taxon>
        <taxon>Handroanthus</taxon>
    </lineage>
</organism>
<protein>
    <submittedName>
        <fullName evidence="1">Uncharacterized protein</fullName>
    </submittedName>
</protein>
<evidence type="ECO:0000313" key="2">
    <source>
        <dbReference type="Proteomes" id="UP000231279"/>
    </source>
</evidence>
<accession>A0A2G9GXN6</accession>
<dbReference type="Proteomes" id="UP000231279">
    <property type="component" value="Unassembled WGS sequence"/>
</dbReference>
<dbReference type="AlphaFoldDB" id="A0A2G9GXN6"/>
<reference evidence="2" key="1">
    <citation type="journal article" date="2018" name="Gigascience">
        <title>Genome assembly of the Pink Ipe (Handroanthus impetiginosus, Bignoniaceae), a highly valued, ecologically keystone Neotropical timber forest tree.</title>
        <authorList>
            <person name="Silva-Junior O.B."/>
            <person name="Grattapaglia D."/>
            <person name="Novaes E."/>
            <person name="Collevatti R.G."/>
        </authorList>
    </citation>
    <scope>NUCLEOTIDE SEQUENCE [LARGE SCALE GENOMIC DNA]</scope>
    <source>
        <strain evidence="2">cv. UFG-1</strain>
    </source>
</reference>
<evidence type="ECO:0000313" key="1">
    <source>
        <dbReference type="EMBL" id="PIN10022.1"/>
    </source>
</evidence>
<comment type="caution">
    <text evidence="1">The sequence shown here is derived from an EMBL/GenBank/DDBJ whole genome shotgun (WGS) entry which is preliminary data.</text>
</comment>
<dbReference type="EMBL" id="NKXS01003351">
    <property type="protein sequence ID" value="PIN10022.1"/>
    <property type="molecule type" value="Genomic_DNA"/>
</dbReference>
<proteinExistence type="predicted"/>
<name>A0A2G9GXN6_9LAMI</name>